<comment type="caution">
    <text evidence="2">The sequence shown here is derived from an EMBL/GenBank/DDBJ whole genome shotgun (WGS) entry which is preliminary data.</text>
</comment>
<protein>
    <recommendedName>
        <fullName evidence="1">RNase H type-1 domain-containing protein</fullName>
    </recommendedName>
</protein>
<dbReference type="CDD" id="cd06222">
    <property type="entry name" value="RNase_H_like"/>
    <property type="match status" value="1"/>
</dbReference>
<dbReference type="Proteomes" id="UP000593568">
    <property type="component" value="Unassembled WGS sequence"/>
</dbReference>
<dbReference type="Pfam" id="PF13456">
    <property type="entry name" value="RVT_3"/>
    <property type="match status" value="1"/>
</dbReference>
<dbReference type="InterPro" id="IPR052929">
    <property type="entry name" value="RNase_H-like_EbsB-rel"/>
</dbReference>
<name>A0A7J9FLQ8_9ROSI</name>
<dbReference type="EMBL" id="JABEZW010222260">
    <property type="protein sequence ID" value="MBA0786250.1"/>
    <property type="molecule type" value="Genomic_DNA"/>
</dbReference>
<dbReference type="AlphaFoldDB" id="A0A7J9FLQ8"/>
<dbReference type="GO" id="GO:0003676">
    <property type="term" value="F:nucleic acid binding"/>
    <property type="evidence" value="ECO:0007669"/>
    <property type="project" value="InterPro"/>
</dbReference>
<dbReference type="GO" id="GO:0004523">
    <property type="term" value="F:RNA-DNA hybrid ribonuclease activity"/>
    <property type="evidence" value="ECO:0007669"/>
    <property type="project" value="InterPro"/>
</dbReference>
<feature type="domain" description="RNase H type-1" evidence="1">
    <location>
        <begin position="8"/>
        <end position="94"/>
    </location>
</feature>
<organism evidence="2 3">
    <name type="scientific">Gossypium trilobum</name>
    <dbReference type="NCBI Taxonomy" id="34281"/>
    <lineage>
        <taxon>Eukaryota</taxon>
        <taxon>Viridiplantae</taxon>
        <taxon>Streptophyta</taxon>
        <taxon>Embryophyta</taxon>
        <taxon>Tracheophyta</taxon>
        <taxon>Spermatophyta</taxon>
        <taxon>Magnoliopsida</taxon>
        <taxon>eudicotyledons</taxon>
        <taxon>Gunneridae</taxon>
        <taxon>Pentapetalae</taxon>
        <taxon>rosids</taxon>
        <taxon>malvids</taxon>
        <taxon>Malvales</taxon>
        <taxon>Malvaceae</taxon>
        <taxon>Malvoideae</taxon>
        <taxon>Gossypium</taxon>
    </lineage>
</organism>
<accession>A0A7J9FLQ8</accession>
<gene>
    <name evidence="2" type="ORF">Gotri_000067</name>
</gene>
<keyword evidence="3" id="KW-1185">Reference proteome</keyword>
<dbReference type="PANTHER" id="PTHR47074">
    <property type="entry name" value="BNAC02G40300D PROTEIN"/>
    <property type="match status" value="1"/>
</dbReference>
<evidence type="ECO:0000313" key="3">
    <source>
        <dbReference type="Proteomes" id="UP000593568"/>
    </source>
</evidence>
<evidence type="ECO:0000313" key="2">
    <source>
        <dbReference type="EMBL" id="MBA0786250.1"/>
    </source>
</evidence>
<dbReference type="InterPro" id="IPR044730">
    <property type="entry name" value="RNase_H-like_dom_plant"/>
</dbReference>
<evidence type="ECO:0000259" key="1">
    <source>
        <dbReference type="Pfam" id="PF13456"/>
    </source>
</evidence>
<sequence length="129" mass="14765">MEACTYPYKGVVDAFVVEAKACERPLLFAIDMGFRSILLEGDPLSIIKKLKLDGEDGSILRPISQSIQLLRSHFVEVTYYFVPREANKATYNLALEGRRPQTSCFWVDKAPDLVENVVDEDWTAWLQHR</sequence>
<dbReference type="PANTHER" id="PTHR47074:SF61">
    <property type="entry name" value="RNASE H TYPE-1 DOMAIN-CONTAINING PROTEIN"/>
    <property type="match status" value="1"/>
</dbReference>
<reference evidence="2 3" key="1">
    <citation type="journal article" date="2019" name="Genome Biol. Evol.">
        <title>Insights into the evolution of the New World diploid cottons (Gossypium, subgenus Houzingenia) based on genome sequencing.</title>
        <authorList>
            <person name="Grover C.E."/>
            <person name="Arick M.A. 2nd"/>
            <person name="Thrash A."/>
            <person name="Conover J.L."/>
            <person name="Sanders W.S."/>
            <person name="Peterson D.G."/>
            <person name="Frelichowski J.E."/>
            <person name="Scheffler J.A."/>
            <person name="Scheffler B.E."/>
            <person name="Wendel J.F."/>
        </authorList>
    </citation>
    <scope>NUCLEOTIDE SEQUENCE [LARGE SCALE GENOMIC DNA]</scope>
    <source>
        <strain evidence="2">8</strain>
        <tissue evidence="2">Leaf</tissue>
    </source>
</reference>
<dbReference type="InterPro" id="IPR002156">
    <property type="entry name" value="RNaseH_domain"/>
</dbReference>
<proteinExistence type="predicted"/>